<evidence type="ECO:0000313" key="1">
    <source>
        <dbReference type="EMBL" id="CAI0474317.1"/>
    </source>
</evidence>
<dbReference type="Gene3D" id="3.40.50.850">
    <property type="entry name" value="Isochorismatase-like"/>
    <property type="match status" value="1"/>
</dbReference>
<sequence length="105" mass="11808">MDLLKTELPVNEEAFVIGGNLRTGVIMVDIINGFYIVGAGNLAPRRPDKKLLKMGEELMRLSRAFYNKKLHVFSFLDTHHIDVPKPPYPSHCIPSTHEANLAPKL</sequence>
<name>A0AAV0PV90_9ROSI</name>
<dbReference type="EMBL" id="CAMGYJ010000009">
    <property type="protein sequence ID" value="CAI0474317.1"/>
    <property type="molecule type" value="Genomic_DNA"/>
</dbReference>
<evidence type="ECO:0000313" key="2">
    <source>
        <dbReference type="Proteomes" id="UP001154282"/>
    </source>
</evidence>
<dbReference type="GO" id="GO:0019365">
    <property type="term" value="P:pyridine nucleotide salvage"/>
    <property type="evidence" value="ECO:0007669"/>
    <property type="project" value="InterPro"/>
</dbReference>
<comment type="caution">
    <text evidence="1">The sequence shown here is derived from an EMBL/GenBank/DDBJ whole genome shotgun (WGS) entry which is preliminary data.</text>
</comment>
<dbReference type="PANTHER" id="PTHR47297">
    <property type="match status" value="1"/>
</dbReference>
<organism evidence="1 2">
    <name type="scientific">Linum tenue</name>
    <dbReference type="NCBI Taxonomy" id="586396"/>
    <lineage>
        <taxon>Eukaryota</taxon>
        <taxon>Viridiplantae</taxon>
        <taxon>Streptophyta</taxon>
        <taxon>Embryophyta</taxon>
        <taxon>Tracheophyta</taxon>
        <taxon>Spermatophyta</taxon>
        <taxon>Magnoliopsida</taxon>
        <taxon>eudicotyledons</taxon>
        <taxon>Gunneridae</taxon>
        <taxon>Pentapetalae</taxon>
        <taxon>rosids</taxon>
        <taxon>fabids</taxon>
        <taxon>Malpighiales</taxon>
        <taxon>Linaceae</taxon>
        <taxon>Linum</taxon>
    </lineage>
</organism>
<accession>A0AAV0PV90</accession>
<gene>
    <name evidence="1" type="ORF">LITE_LOCUS39990</name>
</gene>
<dbReference type="InterPro" id="IPR044717">
    <property type="entry name" value="NIC1"/>
</dbReference>
<reference evidence="1" key="1">
    <citation type="submission" date="2022-08" db="EMBL/GenBank/DDBJ databases">
        <authorList>
            <person name="Gutierrez-Valencia J."/>
        </authorList>
    </citation>
    <scope>NUCLEOTIDE SEQUENCE</scope>
</reference>
<keyword evidence="2" id="KW-1185">Reference proteome</keyword>
<proteinExistence type="predicted"/>
<dbReference type="AlphaFoldDB" id="A0AAV0PV90"/>
<dbReference type="PANTHER" id="PTHR47297:SF3">
    <property type="entry name" value="NICOTINAMIDASE 1"/>
    <property type="match status" value="1"/>
</dbReference>
<dbReference type="GO" id="GO:0008936">
    <property type="term" value="F:nicotinamidase activity"/>
    <property type="evidence" value="ECO:0007669"/>
    <property type="project" value="InterPro"/>
</dbReference>
<protein>
    <submittedName>
        <fullName evidence="1">Uncharacterized protein</fullName>
    </submittedName>
</protein>
<dbReference type="Proteomes" id="UP001154282">
    <property type="component" value="Unassembled WGS sequence"/>
</dbReference>
<dbReference type="InterPro" id="IPR036380">
    <property type="entry name" value="Isochorismatase-like_sf"/>
</dbReference>